<dbReference type="InterPro" id="IPR011010">
    <property type="entry name" value="DNA_brk_join_enz"/>
</dbReference>
<comment type="caution">
    <text evidence="2">The sequence shown here is derived from an EMBL/GenBank/DDBJ whole genome shotgun (WGS) entry which is preliminary data.</text>
</comment>
<organism evidence="2 3">
    <name type="scientific">Ralstonia pickettii OR214</name>
    <dbReference type="NCBI Taxonomy" id="1264675"/>
    <lineage>
        <taxon>Bacteria</taxon>
        <taxon>Pseudomonadati</taxon>
        <taxon>Pseudomonadota</taxon>
        <taxon>Betaproteobacteria</taxon>
        <taxon>Burkholderiales</taxon>
        <taxon>Burkholderiaceae</taxon>
        <taxon>Ralstonia</taxon>
    </lineage>
</organism>
<reference evidence="2 3" key="1">
    <citation type="journal article" date="2013" name="Genome Announc.">
        <title>Draft Genome Sequence for Ralstonia sp. Strain OR214, a Bacterium with Potential for Bioremediation.</title>
        <authorList>
            <person name="Utturkar S.M."/>
            <person name="Bollmann A."/>
            <person name="Brzoska R.M."/>
            <person name="Klingeman D.M."/>
            <person name="Epstein S.E."/>
            <person name="Palumbo A.V."/>
            <person name="Brown S.D."/>
        </authorList>
    </citation>
    <scope>NUCLEOTIDE SEQUENCE [LARGE SCALE GENOMIC DNA]</scope>
    <source>
        <strain evidence="2 3">OR214</strain>
    </source>
</reference>
<sequence length="635" mass="72206">MASVQRHTWAQTVVSLATRQRHYGVLKERKKTLDFAALQIARGGFFEEAINDADAPLLVDYVNPLCSALPQLCKSPYIREILGTPTSKLTVRDIHSLFSACEDFVANAKVADKAQHSLHVRRIFLYCRTRLSSGETVERCGFTSRFRWVPVRGSVNLLSETYDDFFDDEFLRQPLTAVPQTDQATTDALANHHLVSRLQRVMDSCAHIMNDYDNYIELVREIRKSDPLSGLPPRIAKELKAQGHNDATFFLEGASPETRLKATLYLSKKHQYHKIVPRRRLFLYDIPALVTISGENTARYLLGALLSEFYLPRLALTACFIILLAETGWNPDTLLSLKSENIKFHNGNYTIVGLKSKSDQLEEATISPVPDESSGTEIGQAIESPIAIRAIGLLLTHRKNIDKYAHSTSKSVFVTLNLKYSRGTQQVFILGQWAHNIDLFCSHTGIPRFNYTDIRDQAAHIKFLSLRRDIYSVQAFLNHSSAETTTHYLNSTIIRCLGEANILHFVRLLAASAIFACKRTNMLLAHEVELVKKNNLLLFPVSTLEDTDTECIADSWFSAMGYFKFTITESEIEHTAIQYLFYKESIRILIEENHLRFIHIHLPRILFCVSLHRLISQSPFKRLLVAAMKKFEKAI</sequence>
<accession>R0CLZ8</accession>
<evidence type="ECO:0000313" key="3">
    <source>
        <dbReference type="Proteomes" id="UP000013280"/>
    </source>
</evidence>
<dbReference type="RefSeq" id="WP_004631297.1">
    <property type="nucleotide sequence ID" value="NZ_APMQ01000006.1"/>
</dbReference>
<proteinExistence type="predicted"/>
<keyword evidence="1" id="KW-0233">DNA recombination</keyword>
<gene>
    <name evidence="2" type="ORF">OR214_02685</name>
</gene>
<dbReference type="GO" id="GO:0015074">
    <property type="term" value="P:DNA integration"/>
    <property type="evidence" value="ECO:0007669"/>
    <property type="project" value="InterPro"/>
</dbReference>
<dbReference type="Gene3D" id="1.10.443.10">
    <property type="entry name" value="Intergrase catalytic core"/>
    <property type="match status" value="1"/>
</dbReference>
<dbReference type="Proteomes" id="UP000013280">
    <property type="component" value="Unassembled WGS sequence"/>
</dbReference>
<dbReference type="EMBL" id="APMQ01000006">
    <property type="protein sequence ID" value="ENZ77681.1"/>
    <property type="molecule type" value="Genomic_DNA"/>
</dbReference>
<name>R0CLZ8_RALPI</name>
<protein>
    <submittedName>
        <fullName evidence="2">Uncharacterized protein</fullName>
    </submittedName>
</protein>
<dbReference type="InterPro" id="IPR013762">
    <property type="entry name" value="Integrase-like_cat_sf"/>
</dbReference>
<dbReference type="GO" id="GO:0003677">
    <property type="term" value="F:DNA binding"/>
    <property type="evidence" value="ECO:0007669"/>
    <property type="project" value="InterPro"/>
</dbReference>
<evidence type="ECO:0000256" key="1">
    <source>
        <dbReference type="ARBA" id="ARBA00023172"/>
    </source>
</evidence>
<evidence type="ECO:0000313" key="2">
    <source>
        <dbReference type="EMBL" id="ENZ77681.1"/>
    </source>
</evidence>
<dbReference type="GO" id="GO:0006310">
    <property type="term" value="P:DNA recombination"/>
    <property type="evidence" value="ECO:0007669"/>
    <property type="project" value="UniProtKB-KW"/>
</dbReference>
<dbReference type="AlphaFoldDB" id="R0CLZ8"/>
<dbReference type="PATRIC" id="fig|1264675.3.peg.2613"/>
<dbReference type="SUPFAM" id="SSF56349">
    <property type="entry name" value="DNA breaking-rejoining enzymes"/>
    <property type="match status" value="1"/>
</dbReference>